<dbReference type="InterPro" id="IPR015943">
    <property type="entry name" value="WD40/YVTN_repeat-like_dom_sf"/>
</dbReference>
<proteinExistence type="predicted"/>
<dbReference type="Gene3D" id="2.150.10.10">
    <property type="entry name" value="Serralysin-like metalloprotease, C-terminal"/>
    <property type="match status" value="1"/>
</dbReference>
<dbReference type="NCBIfam" id="NF038117">
    <property type="entry name" value="choice_anch_I"/>
    <property type="match status" value="1"/>
</dbReference>
<dbReference type="Proteomes" id="UP001055125">
    <property type="component" value="Unassembled WGS sequence"/>
</dbReference>
<dbReference type="Gene3D" id="2.130.10.10">
    <property type="entry name" value="YVTN repeat-like/Quinoprotein amine dehydrogenase"/>
    <property type="match status" value="2"/>
</dbReference>
<evidence type="ECO:0000259" key="2">
    <source>
        <dbReference type="Pfam" id="PF22494"/>
    </source>
</evidence>
<evidence type="ECO:0000313" key="4">
    <source>
        <dbReference type="Proteomes" id="UP001055125"/>
    </source>
</evidence>
<evidence type="ECO:0000256" key="1">
    <source>
        <dbReference type="SAM" id="MobiDB-lite"/>
    </source>
</evidence>
<dbReference type="SUPFAM" id="SSF63825">
    <property type="entry name" value="YWTD domain"/>
    <property type="match status" value="1"/>
</dbReference>
<dbReference type="Pfam" id="PF22494">
    <property type="entry name" value="choice_anch_I"/>
    <property type="match status" value="1"/>
</dbReference>
<dbReference type="InterPro" id="IPR055188">
    <property type="entry name" value="Choice_anch_I"/>
</dbReference>
<dbReference type="EMBL" id="BPQP01000028">
    <property type="protein sequence ID" value="GJD94746.1"/>
    <property type="molecule type" value="Genomic_DNA"/>
</dbReference>
<keyword evidence="4" id="KW-1185">Reference proteome</keyword>
<accession>A0ABQ4RV80</accession>
<comment type="caution">
    <text evidence="3">The sequence shown here is derived from an EMBL/GenBank/DDBJ whole genome shotgun (WGS) entry which is preliminary data.</text>
</comment>
<dbReference type="InterPro" id="IPR052956">
    <property type="entry name" value="Mesenchyme-surface_protein"/>
</dbReference>
<sequence>MSSGISNPAPIDVRTALPSLQGSTTTPTGSNAVDLVRLGAFTAAGGNAEVVTFDPVSDRLFILNAAASRIDIVQIDAAGALAAAGTIPLAGLANFGAANSVAVRNGVVAVAYQAPNATDQGSVALFNTGGNLQSVVRVGSLPDQLTFTPDGQRIIVANEAEAASTTNNPNGTVSIISLADGAASARVTNTIAFDSLNGSEAALRARGLAIFPGQSAAADIEPEYVTVSPDGTRAYVTLQEVNGVAVIDLTDPNASRPIAIQPLGGVDRSLPGNVFDPSDQNGIALRNANLTSLLQPDAIASFSVGGATYFVTANEGDARVGTGLEEQDVARLSSASVRLDPTAFPNAAALKANSDLGRLNVLTRVGDTDGDGDIDQLFTFGGRGITIYRQEADGSISKVRDTGGEFERITAALTPDIFNQNQGNGQVDNRSDDKGPEPEGVTIGTVDGRIYAFVGLERTGGVMVYDVTDPANARFVTYERPLVADAGPEVLTFISAADSPTGTALVVSANEVGNTTTLYEVATRGGSVLVGQAGNDTFTGGAGDDRISGGAGNDIVTGGLGNDVLRGGAGIDTLVYNTSFANLQVGQLRGQTTITGQEGTDTVSGFERVLFNDATVTLNDGAPLVDDLFYLATNPDVFRSGRDADAHYAEFGFREGRDPNAFFSTTGYLAANPDVRAAGLNPLTHYEGFGFREGRDPGAAFDTQGYLARNADVRAANVNPLAHYLEFGQSEGRAINAAIGRSSEIGSARGFDAEFYLLSNPDVARAVITAGGDGFAFARTHFTNFGAREGRDANAIFDTDGYLAAYADVRAAGVNPLTHYTQFGFREGRDPSADFDTSAYLAANADVRAAGIDPMTHYLQFGLYEGRLTFGDGTLGAGTVG</sequence>
<evidence type="ECO:0000313" key="3">
    <source>
        <dbReference type="EMBL" id="GJD94746.1"/>
    </source>
</evidence>
<organism evidence="3 4">
    <name type="scientific">Methylobacterium iners</name>
    <dbReference type="NCBI Taxonomy" id="418707"/>
    <lineage>
        <taxon>Bacteria</taxon>
        <taxon>Pseudomonadati</taxon>
        <taxon>Pseudomonadota</taxon>
        <taxon>Alphaproteobacteria</taxon>
        <taxon>Hyphomicrobiales</taxon>
        <taxon>Methylobacteriaceae</taxon>
        <taxon>Methylobacterium</taxon>
    </lineage>
</organism>
<feature type="region of interest" description="Disordered" evidence="1">
    <location>
        <begin position="418"/>
        <end position="442"/>
    </location>
</feature>
<dbReference type="PANTHER" id="PTHR46928">
    <property type="entry name" value="MESENCHYME-SPECIFIC CELL SURFACE GLYCOPROTEIN"/>
    <property type="match status" value="1"/>
</dbReference>
<feature type="domain" description="Choice-of-anchor I" evidence="2">
    <location>
        <begin position="43"/>
        <end position="521"/>
    </location>
</feature>
<dbReference type="SUPFAM" id="SSF51120">
    <property type="entry name" value="beta-Roll"/>
    <property type="match status" value="1"/>
</dbReference>
<dbReference type="InterPro" id="IPR001343">
    <property type="entry name" value="Hemolysn_Ca-bd"/>
</dbReference>
<protein>
    <recommendedName>
        <fullName evidence="2">Choice-of-anchor I domain-containing protein</fullName>
    </recommendedName>
</protein>
<dbReference type="RefSeq" id="WP_238243910.1">
    <property type="nucleotide sequence ID" value="NZ_BPQP01000028.1"/>
</dbReference>
<reference evidence="3" key="2">
    <citation type="submission" date="2021-08" db="EMBL/GenBank/DDBJ databases">
        <authorList>
            <person name="Tani A."/>
            <person name="Ola A."/>
            <person name="Ogura Y."/>
            <person name="Katsura K."/>
            <person name="Hayashi T."/>
        </authorList>
    </citation>
    <scope>NUCLEOTIDE SEQUENCE</scope>
    <source>
        <strain evidence="3">DSM 19015</strain>
    </source>
</reference>
<feature type="compositionally biased region" description="Polar residues" evidence="1">
    <location>
        <begin position="418"/>
        <end position="428"/>
    </location>
</feature>
<dbReference type="PANTHER" id="PTHR46928:SF1">
    <property type="entry name" value="MESENCHYME-SPECIFIC CELL SURFACE GLYCOPROTEIN"/>
    <property type="match status" value="1"/>
</dbReference>
<name>A0ABQ4RV80_9HYPH</name>
<gene>
    <name evidence="3" type="ORF">OCOJLMKI_1950</name>
</gene>
<dbReference type="PRINTS" id="PR00313">
    <property type="entry name" value="CABNDNGRPT"/>
</dbReference>
<dbReference type="InterPro" id="IPR011049">
    <property type="entry name" value="Serralysin-like_metalloprot_C"/>
</dbReference>
<dbReference type="Pfam" id="PF00353">
    <property type="entry name" value="HemolysinCabind"/>
    <property type="match status" value="1"/>
</dbReference>
<reference evidence="3" key="1">
    <citation type="journal article" date="2021" name="Front. Microbiol.">
        <title>Comprehensive Comparative Genomics and Phenotyping of Methylobacterium Species.</title>
        <authorList>
            <person name="Alessa O."/>
            <person name="Ogura Y."/>
            <person name="Fujitani Y."/>
            <person name="Takami H."/>
            <person name="Hayashi T."/>
            <person name="Sahin N."/>
            <person name="Tani A."/>
        </authorList>
    </citation>
    <scope>NUCLEOTIDE SEQUENCE</scope>
    <source>
        <strain evidence="3">DSM 19015</strain>
    </source>
</reference>